<evidence type="ECO:0000259" key="3">
    <source>
        <dbReference type="SMART" id="SM00899"/>
    </source>
</evidence>
<organism evidence="4 5">
    <name type="scientific">Actinopolyspora mortivallis</name>
    <dbReference type="NCBI Taxonomy" id="33906"/>
    <lineage>
        <taxon>Bacteria</taxon>
        <taxon>Bacillati</taxon>
        <taxon>Actinomycetota</taxon>
        <taxon>Actinomycetes</taxon>
        <taxon>Actinopolysporales</taxon>
        <taxon>Actinopolysporaceae</taxon>
        <taxon>Actinopolyspora</taxon>
    </lineage>
</organism>
<comment type="caution">
    <text evidence="4">The sequence shown here is derived from an EMBL/GenBank/DDBJ whole genome shotgun (WGS) entry which is preliminary data.</text>
</comment>
<feature type="domain" description="Ferrous iron transporter FeoA-like" evidence="3">
    <location>
        <begin position="3"/>
        <end position="75"/>
    </location>
</feature>
<protein>
    <submittedName>
        <fullName evidence="4">Ferrous iron transport protein A</fullName>
    </submittedName>
</protein>
<name>A0A2T0GVG3_ACTMO</name>
<dbReference type="AlphaFoldDB" id="A0A2T0GVG3"/>
<feature type="region of interest" description="Disordered" evidence="2">
    <location>
        <begin position="1"/>
        <end position="22"/>
    </location>
</feature>
<dbReference type="InParanoid" id="A0A2T0GVG3"/>
<keyword evidence="1" id="KW-0408">Iron</keyword>
<dbReference type="PANTHER" id="PTHR42954">
    <property type="entry name" value="FE(2+) TRANSPORT PROTEIN A"/>
    <property type="match status" value="1"/>
</dbReference>
<gene>
    <name evidence="4" type="ORF">CEP50_12230</name>
</gene>
<proteinExistence type="predicted"/>
<evidence type="ECO:0000313" key="4">
    <source>
        <dbReference type="EMBL" id="PRW63092.1"/>
    </source>
</evidence>
<dbReference type="InterPro" id="IPR007167">
    <property type="entry name" value="Fe-transptr_FeoA-like"/>
</dbReference>
<dbReference type="InterPro" id="IPR052713">
    <property type="entry name" value="FeoA"/>
</dbReference>
<dbReference type="SUPFAM" id="SSF50037">
    <property type="entry name" value="C-terminal domain of transcriptional repressors"/>
    <property type="match status" value="1"/>
</dbReference>
<dbReference type="RefSeq" id="WP_106114105.1">
    <property type="nucleotide sequence ID" value="NZ_PVSR01000020.1"/>
</dbReference>
<dbReference type="Proteomes" id="UP000239352">
    <property type="component" value="Unassembled WGS sequence"/>
</dbReference>
<dbReference type="GO" id="GO:0046914">
    <property type="term" value="F:transition metal ion binding"/>
    <property type="evidence" value="ECO:0007669"/>
    <property type="project" value="InterPro"/>
</dbReference>
<keyword evidence="5" id="KW-1185">Reference proteome</keyword>
<dbReference type="Pfam" id="PF04023">
    <property type="entry name" value="FeoA"/>
    <property type="match status" value="1"/>
</dbReference>
<dbReference type="Gene3D" id="2.30.30.90">
    <property type="match status" value="1"/>
</dbReference>
<dbReference type="EMBL" id="PVSR01000020">
    <property type="protein sequence ID" value="PRW63092.1"/>
    <property type="molecule type" value="Genomic_DNA"/>
</dbReference>
<feature type="compositionally biased region" description="Polar residues" evidence="2">
    <location>
        <begin position="1"/>
        <end position="16"/>
    </location>
</feature>
<dbReference type="PANTHER" id="PTHR42954:SF2">
    <property type="entry name" value="FE(2+) TRANSPORT PROTEIN A"/>
    <property type="match status" value="1"/>
</dbReference>
<dbReference type="SMART" id="SM00899">
    <property type="entry name" value="FeoA"/>
    <property type="match status" value="1"/>
</dbReference>
<evidence type="ECO:0000256" key="2">
    <source>
        <dbReference type="SAM" id="MobiDB-lite"/>
    </source>
</evidence>
<evidence type="ECO:0000256" key="1">
    <source>
        <dbReference type="ARBA" id="ARBA00023004"/>
    </source>
</evidence>
<evidence type="ECO:0000313" key="5">
    <source>
        <dbReference type="Proteomes" id="UP000239352"/>
    </source>
</evidence>
<reference evidence="4 5" key="1">
    <citation type="submission" date="2018-03" db="EMBL/GenBank/DDBJ databases">
        <title>Actinopolyspora mortivallis from Sahara, screening for active biomolecules.</title>
        <authorList>
            <person name="Selama O."/>
            <person name="Wellington E.M.H."/>
            <person name="Hacene H."/>
        </authorList>
    </citation>
    <scope>NUCLEOTIDE SEQUENCE [LARGE SCALE GENOMIC DNA]</scope>
    <source>
        <strain evidence="4 5">M5A</strain>
    </source>
</reference>
<dbReference type="InterPro" id="IPR038157">
    <property type="entry name" value="FeoA_core_dom"/>
</dbReference>
<accession>A0A2T0GVG3</accession>
<sequence>MNTTLDRLSPGETATVTALDVEGPQRRRLMDLGILPGTRIRADRSSPLGDPTAYLVRGSLLVLRRNHAGRIHVDRHQG</sequence>
<dbReference type="STRING" id="1050202.GCA_000384035_01783"/>
<dbReference type="InterPro" id="IPR008988">
    <property type="entry name" value="Transcriptional_repressor_C"/>
</dbReference>